<comment type="caution">
    <text evidence="3">The sequence shown here is derived from an EMBL/GenBank/DDBJ whole genome shotgun (WGS) entry which is preliminary data.</text>
</comment>
<evidence type="ECO:0000256" key="1">
    <source>
        <dbReference type="SAM" id="Phobius"/>
    </source>
</evidence>
<organism evidence="3 4">
    <name type="scientific">Evansella tamaricis</name>
    <dbReference type="NCBI Taxonomy" id="2069301"/>
    <lineage>
        <taxon>Bacteria</taxon>
        <taxon>Bacillati</taxon>
        <taxon>Bacillota</taxon>
        <taxon>Bacilli</taxon>
        <taxon>Bacillales</taxon>
        <taxon>Bacillaceae</taxon>
        <taxon>Evansella</taxon>
    </lineage>
</organism>
<keyword evidence="1" id="KW-1133">Transmembrane helix</keyword>
<accession>A0ABS6JEQ3</accession>
<reference evidence="3 4" key="1">
    <citation type="submission" date="2021-06" db="EMBL/GenBank/DDBJ databases">
        <title>Bacillus sp. RD4P76, an endophyte from a halophyte.</title>
        <authorList>
            <person name="Sun J.-Q."/>
        </authorList>
    </citation>
    <scope>NUCLEOTIDE SEQUENCE [LARGE SCALE GENOMIC DNA]</scope>
    <source>
        <strain evidence="3 4">CGMCC 1.15917</strain>
    </source>
</reference>
<gene>
    <name evidence="3" type="ORF">KS419_09605</name>
</gene>
<dbReference type="PANTHER" id="PTHR34582">
    <property type="entry name" value="UPF0702 TRANSMEMBRANE PROTEIN YCAP"/>
    <property type="match status" value="1"/>
</dbReference>
<feature type="domain" description="YetF C-terminal" evidence="2">
    <location>
        <begin position="91"/>
        <end position="222"/>
    </location>
</feature>
<feature type="transmembrane region" description="Helical" evidence="1">
    <location>
        <begin position="70"/>
        <end position="90"/>
    </location>
</feature>
<feature type="transmembrane region" description="Helical" evidence="1">
    <location>
        <begin position="12"/>
        <end position="31"/>
    </location>
</feature>
<dbReference type="Pfam" id="PF04239">
    <property type="entry name" value="DUF421"/>
    <property type="match status" value="1"/>
</dbReference>
<feature type="transmembrane region" description="Helical" evidence="1">
    <location>
        <begin position="38"/>
        <end position="58"/>
    </location>
</feature>
<evidence type="ECO:0000259" key="2">
    <source>
        <dbReference type="Pfam" id="PF04239"/>
    </source>
</evidence>
<keyword evidence="1" id="KW-0812">Transmembrane</keyword>
<evidence type="ECO:0000313" key="3">
    <source>
        <dbReference type="EMBL" id="MBU9711993.1"/>
    </source>
</evidence>
<sequence length="235" mass="26067">MFDFWTGAEELPIWGFLVRAAIVYVYVFTLVKILGQRSMGTISPIDFIFGVIIGDVIGEPLSSGDIPLGGPMAAATLIGAIHVGLSLVALKTPRFRRVIEDEPIILIEKGKILHNAMAKAKVTLESLLMDMRLRSAADLNEIDYAVLEPNGQISVIKKSDYQSLTPKDMVQKPKPKGYPTVLIEDGRVIHANLKKIGTLSWLKEQLKNLGVKDEKELFLLTVDEGGQFYFSKRIK</sequence>
<evidence type="ECO:0000313" key="4">
    <source>
        <dbReference type="Proteomes" id="UP000784880"/>
    </source>
</evidence>
<dbReference type="Proteomes" id="UP000784880">
    <property type="component" value="Unassembled WGS sequence"/>
</dbReference>
<dbReference type="InterPro" id="IPR007353">
    <property type="entry name" value="DUF421"/>
</dbReference>
<dbReference type="RefSeq" id="WP_217066148.1">
    <property type="nucleotide sequence ID" value="NZ_JAHQCS010000091.1"/>
</dbReference>
<keyword evidence="4" id="KW-1185">Reference proteome</keyword>
<proteinExistence type="predicted"/>
<name>A0ABS6JEQ3_9BACI</name>
<dbReference type="EMBL" id="JAHQCS010000091">
    <property type="protein sequence ID" value="MBU9711993.1"/>
    <property type="molecule type" value="Genomic_DNA"/>
</dbReference>
<protein>
    <submittedName>
        <fullName evidence="3">DUF421 domain-containing protein</fullName>
    </submittedName>
</protein>
<keyword evidence="1" id="KW-0472">Membrane</keyword>
<dbReference type="PANTHER" id="PTHR34582:SF6">
    <property type="entry name" value="UPF0702 TRANSMEMBRANE PROTEIN YCAP"/>
    <property type="match status" value="1"/>
</dbReference>